<protein>
    <recommendedName>
        <fullName evidence="2">RNA dependent RNA polymerase</fullName>
    </recommendedName>
</protein>
<name>A0A6N2YR54_CLOSY</name>
<reference evidence="1" key="1">
    <citation type="submission" date="2019-11" db="EMBL/GenBank/DDBJ databases">
        <authorList>
            <person name="Feng L."/>
        </authorList>
    </citation>
    <scope>NUCLEOTIDE SEQUENCE</scope>
    <source>
        <strain evidence="1">CsymbiosumLFYP84</strain>
    </source>
</reference>
<proteinExistence type="predicted"/>
<sequence>MTTGKYGIRIKNIEAGTLYEYNNGVRDHFEYKNAMFTNSLFKDYLMENGLKLLNESSTRDIICLEFNFGSRSYEEEIFHLKKLAKAARTEYKLAKAGGTRKQAVKKKNKRQKIAALIQAANLNQEKYSKRSKEEIRKIFYNEGVNVEYTTRKRSGEITKREVIHYKMLYRSTGKAKKGSCMFIRDRLHKKAREFLYMGIRLPKDNPAIVEISAYAPLVSSTIVGKVKIKPENILILKDVERTFMTDVISVETDRDRHCIAKHIGNYTLKNTLFDGQALIDSRIFPEWGNGYILLRHHFCKMASFCCHIQKFFREYFGDKYENATVTDMFGTVHFVRDIELITTDNSMKWLKFDVPYESWCRKVHENGCMFGIVKTAHESKLGEVQKMSYQMVNSLDEAIMDNVTRTSIEYVNRLKQDNGAFLNYLQKNSNFSNDYEVLAALCRQNPDFQRSSYFRRRKEFIIKTYVLNLKCGKLIQDAENLVIVGSPYAMLLYAATGREKSVDDDRTFSVETGAVQCHTKRFGSGEYLAFFRSPFNSKNNLTYLHNVSGPEFDEYFEFGKQIIAVNLIGTDFQDRNNGSDQDSDSGYTTNQPDIVEHARKCRLYYPTIVNNIPKDKNVCQNTMDDFANLDNGLAKSQLDVGESSNLAQIAQTYACNSTDKKYSDYVCILSVLAQVAIDNAKRRFDIDLSREIKRIKSDMNIKKNKYPAFWQLIRKDFNKENINPELHCPMNCLYKLVFTEFRSNEPTLPMSHFFNKFEMDSNRKTCKKVEDLIAGYSLNLYDYNRNDKNDEEYLLLRSDFDKLIREIQGMYLSRNYAGLFSWLIDRAFLISPQINSNHAKLNSTLNKNKSVLLRTLYNINSTVLLECFSKNT</sequence>
<dbReference type="AlphaFoldDB" id="A0A6N2YR54"/>
<gene>
    <name evidence="1" type="ORF">CSLFYP84_00320</name>
</gene>
<evidence type="ECO:0000313" key="1">
    <source>
        <dbReference type="EMBL" id="VYT68308.1"/>
    </source>
</evidence>
<dbReference type="RefSeq" id="WP_156684255.1">
    <property type="nucleotide sequence ID" value="NZ_BAABZD010000009.1"/>
</dbReference>
<organism evidence="1">
    <name type="scientific">Clostridium symbiosum</name>
    <name type="common">Bacteroides symbiosus</name>
    <dbReference type="NCBI Taxonomy" id="1512"/>
    <lineage>
        <taxon>Bacteria</taxon>
        <taxon>Bacillati</taxon>
        <taxon>Bacillota</taxon>
        <taxon>Clostridia</taxon>
        <taxon>Lachnospirales</taxon>
        <taxon>Lachnospiraceae</taxon>
        <taxon>Otoolea</taxon>
    </lineage>
</organism>
<dbReference type="EMBL" id="CACRUA010000002">
    <property type="protein sequence ID" value="VYT68308.1"/>
    <property type="molecule type" value="Genomic_DNA"/>
</dbReference>
<accession>A0A6N2YR54</accession>
<evidence type="ECO:0008006" key="2">
    <source>
        <dbReference type="Google" id="ProtNLM"/>
    </source>
</evidence>